<feature type="region of interest" description="Disordered" evidence="8">
    <location>
        <begin position="133"/>
        <end position="170"/>
    </location>
</feature>
<evidence type="ECO:0000313" key="10">
    <source>
        <dbReference type="EMBL" id="KAG7164265.1"/>
    </source>
</evidence>
<evidence type="ECO:0000256" key="4">
    <source>
        <dbReference type="ARBA" id="ARBA00022989"/>
    </source>
</evidence>
<dbReference type="PROSITE" id="PS51758">
    <property type="entry name" value="LETM1_RBD"/>
    <property type="match status" value="1"/>
</dbReference>
<name>A0A8J5JUF3_HOMAM</name>
<dbReference type="EMBL" id="JAHLQT010025477">
    <property type="protein sequence ID" value="KAG7164265.1"/>
    <property type="molecule type" value="Genomic_DNA"/>
</dbReference>
<keyword evidence="11" id="KW-1185">Reference proteome</keyword>
<dbReference type="PANTHER" id="PTHR14009:SF13">
    <property type="entry name" value="LETM1 DOMAIN-CONTAINING PROTEIN 1"/>
    <property type="match status" value="1"/>
</dbReference>
<organism evidence="10 11">
    <name type="scientific">Homarus americanus</name>
    <name type="common">American lobster</name>
    <dbReference type="NCBI Taxonomy" id="6706"/>
    <lineage>
        <taxon>Eukaryota</taxon>
        <taxon>Metazoa</taxon>
        <taxon>Ecdysozoa</taxon>
        <taxon>Arthropoda</taxon>
        <taxon>Crustacea</taxon>
        <taxon>Multicrustacea</taxon>
        <taxon>Malacostraca</taxon>
        <taxon>Eumalacostraca</taxon>
        <taxon>Eucarida</taxon>
        <taxon>Decapoda</taxon>
        <taxon>Pleocyemata</taxon>
        <taxon>Astacidea</taxon>
        <taxon>Nephropoidea</taxon>
        <taxon>Nephropidae</taxon>
        <taxon>Homarus</taxon>
    </lineage>
</organism>
<keyword evidence="4" id="KW-1133">Transmembrane helix</keyword>
<evidence type="ECO:0000256" key="8">
    <source>
        <dbReference type="SAM" id="MobiDB-lite"/>
    </source>
</evidence>
<keyword evidence="5 7" id="KW-0496">Mitochondrion</keyword>
<accession>A0A8J5JUF3</accession>
<dbReference type="Proteomes" id="UP000747542">
    <property type="component" value="Unassembled WGS sequence"/>
</dbReference>
<feature type="compositionally biased region" description="Low complexity" evidence="8">
    <location>
        <begin position="146"/>
        <end position="155"/>
    </location>
</feature>
<evidence type="ECO:0000259" key="9">
    <source>
        <dbReference type="PROSITE" id="PS51758"/>
    </source>
</evidence>
<dbReference type="Pfam" id="PF07766">
    <property type="entry name" value="LETM1_RBD"/>
    <property type="match status" value="1"/>
</dbReference>
<dbReference type="AlphaFoldDB" id="A0A8J5JUF3"/>
<protein>
    <submittedName>
        <fullName evidence="10">LETM1 domain-containing protein 1-like</fullName>
    </submittedName>
</protein>
<evidence type="ECO:0000256" key="6">
    <source>
        <dbReference type="ARBA" id="ARBA00023136"/>
    </source>
</evidence>
<dbReference type="PANTHER" id="PTHR14009">
    <property type="entry name" value="LEUCINE ZIPPER-EF-HAND CONTAINING TRANSMEMBRANE PROTEIN"/>
    <property type="match status" value="1"/>
</dbReference>
<gene>
    <name evidence="10" type="primary">LETMD1-L</name>
    <name evidence="10" type="ORF">Hamer_G019630</name>
</gene>
<keyword evidence="6" id="KW-0472">Membrane</keyword>
<dbReference type="InterPro" id="IPR033122">
    <property type="entry name" value="LETM1-like_RBD"/>
</dbReference>
<evidence type="ECO:0000256" key="5">
    <source>
        <dbReference type="ARBA" id="ARBA00023128"/>
    </source>
</evidence>
<feature type="compositionally biased region" description="Basic and acidic residues" evidence="8">
    <location>
        <begin position="136"/>
        <end position="145"/>
    </location>
</feature>
<feature type="domain" description="Letm1 RBD" evidence="9">
    <location>
        <begin position="306"/>
        <end position="479"/>
    </location>
</feature>
<evidence type="ECO:0000256" key="7">
    <source>
        <dbReference type="PROSITE-ProRule" id="PRU01094"/>
    </source>
</evidence>
<evidence type="ECO:0000256" key="2">
    <source>
        <dbReference type="ARBA" id="ARBA00022692"/>
    </source>
</evidence>
<comment type="subcellular location">
    <subcellularLocation>
        <location evidence="1">Mitochondrion inner membrane</location>
        <topology evidence="1">Single-pass membrane protein</topology>
    </subcellularLocation>
</comment>
<keyword evidence="3" id="KW-0999">Mitochondrion inner membrane</keyword>
<dbReference type="GO" id="GO:0030003">
    <property type="term" value="P:intracellular monoatomic cation homeostasis"/>
    <property type="evidence" value="ECO:0007669"/>
    <property type="project" value="TreeGrafter"/>
</dbReference>
<evidence type="ECO:0000256" key="3">
    <source>
        <dbReference type="ARBA" id="ARBA00022792"/>
    </source>
</evidence>
<reference evidence="10" key="1">
    <citation type="journal article" date="2021" name="Sci. Adv.">
        <title>The American lobster genome reveals insights on longevity, neural, and immune adaptations.</title>
        <authorList>
            <person name="Polinski J.M."/>
            <person name="Zimin A.V."/>
            <person name="Clark K.F."/>
            <person name="Kohn A.B."/>
            <person name="Sadowski N."/>
            <person name="Timp W."/>
            <person name="Ptitsyn A."/>
            <person name="Khanna P."/>
            <person name="Romanova D.Y."/>
            <person name="Williams P."/>
            <person name="Greenwood S.J."/>
            <person name="Moroz L.L."/>
            <person name="Walt D.R."/>
            <person name="Bodnar A.G."/>
        </authorList>
    </citation>
    <scope>NUCLEOTIDE SEQUENCE</scope>
    <source>
        <strain evidence="10">GMGI-L3</strain>
    </source>
</reference>
<feature type="compositionally biased region" description="Polar residues" evidence="8">
    <location>
        <begin position="156"/>
        <end position="167"/>
    </location>
</feature>
<sequence>MLFRYVSSFPRLFHRQYGCFPRRLDSLHRLCLWNDPFWKTPHYGPLIVTTSYSTRRIKTKKHIHIHTNNQFFSKMVKDSVTSSVWQPHMSIAGRELSPMLCSKYNIHWKSNLNAQKEAKIPLPKEKTVLSKIDNVVTDKETDRGKSSGPSSDMSSTDTNLVPSSIQSPEEPAEKIIKKNIGRENLLSRVQRYLFLRYSWYLKKFQESLENEMPDTFNMFRIFTVGLKDFIIDFNTLRTLSRRELELYHQMPGDMIRVFPILLLSSIPFGQNVAFPIGYWFPRYLLCHHFWDIQQRHDFAVLALKKRLFNARPVFRSLQAALYTISDEQQQEKCKTVFYKLGSGIHPTTKEIISLLPLFRGDPFHINRMWSTHVNGLLRLHGRSVLGRRRHRLEDQARILHSMDAAISREGIDSMNHDQLKSCLFLRGLNPTSMSTAAMIEFLESWLSVSREIDASTYSLLLHLPILLAYNQPTNIVLIY</sequence>
<comment type="caution">
    <text evidence="10">The sequence shown here is derived from an EMBL/GenBank/DDBJ whole genome shotgun (WGS) entry which is preliminary data.</text>
</comment>
<proteinExistence type="predicted"/>
<evidence type="ECO:0000256" key="1">
    <source>
        <dbReference type="ARBA" id="ARBA00004434"/>
    </source>
</evidence>
<dbReference type="InterPro" id="IPR044202">
    <property type="entry name" value="LETM1/MDM38-like"/>
</dbReference>
<evidence type="ECO:0000313" key="11">
    <source>
        <dbReference type="Proteomes" id="UP000747542"/>
    </source>
</evidence>
<keyword evidence="2" id="KW-0812">Transmembrane</keyword>
<dbReference type="GO" id="GO:0005743">
    <property type="term" value="C:mitochondrial inner membrane"/>
    <property type="evidence" value="ECO:0007669"/>
    <property type="project" value="UniProtKB-SubCell"/>
</dbReference>
<dbReference type="GO" id="GO:0043022">
    <property type="term" value="F:ribosome binding"/>
    <property type="evidence" value="ECO:0007669"/>
    <property type="project" value="InterPro"/>
</dbReference>